<dbReference type="CDD" id="cd01131">
    <property type="entry name" value="PilT"/>
    <property type="match status" value="1"/>
</dbReference>
<dbReference type="InterPro" id="IPR001482">
    <property type="entry name" value="T2SS/T4SS_dom"/>
</dbReference>
<evidence type="ECO:0000259" key="2">
    <source>
        <dbReference type="PROSITE" id="PS00662"/>
    </source>
</evidence>
<evidence type="ECO:0000313" key="4">
    <source>
        <dbReference type="Proteomes" id="UP000031599"/>
    </source>
</evidence>
<sequence>MNEIFDRVLLAARKLGASDVHLKVGRPPIFRIRGQLRTLKDVPAMNSDVIETFAVNIMAQRQHQIFMENCEVDLAYGTEDGYRYRVNVFRQRGTTGMVMRIIPSQIPSFERLNLPQRVRDLGDEQRGLVLVTGITGSGKSTTLASLLEVVNITRPAHIVTIEDPIEYVFEDKRSIVNQRELGFDTMGFEGALRSALRQDPDVILVGEMRDHVTIKTVMHGAETGHLVFSTLHTVDATETVNRIVQMFPREEQTAIRLNLAAILRGVVSQRLLPRADGRGMIPAVEILINTPRVQEMISDPSRTHELVDAIREGANPYGMVTFDQSLMNLVRRKLVTYEVALAASTTPADFELAFRGVMGGTAEERPRDSDDIEFDLE</sequence>
<dbReference type="EMBL" id="JMCC02000130">
    <property type="protein sequence ID" value="KIG12463.1"/>
    <property type="molecule type" value="Genomic_DNA"/>
</dbReference>
<dbReference type="GO" id="GO:0005524">
    <property type="term" value="F:ATP binding"/>
    <property type="evidence" value="ECO:0007669"/>
    <property type="project" value="InterPro"/>
</dbReference>
<gene>
    <name evidence="3" type="ORF">DB30_01455</name>
</gene>
<dbReference type="PROSITE" id="PS00662">
    <property type="entry name" value="T2SP_E"/>
    <property type="match status" value="1"/>
</dbReference>
<dbReference type="NCBIfam" id="TIGR01420">
    <property type="entry name" value="pilT_fam"/>
    <property type="match status" value="1"/>
</dbReference>
<organism evidence="3 4">
    <name type="scientific">Enhygromyxa salina</name>
    <dbReference type="NCBI Taxonomy" id="215803"/>
    <lineage>
        <taxon>Bacteria</taxon>
        <taxon>Pseudomonadati</taxon>
        <taxon>Myxococcota</taxon>
        <taxon>Polyangia</taxon>
        <taxon>Nannocystales</taxon>
        <taxon>Nannocystaceae</taxon>
        <taxon>Enhygromyxa</taxon>
    </lineage>
</organism>
<protein>
    <submittedName>
        <fullName evidence="3">Twitching motility protein PilT</fullName>
    </submittedName>
</protein>
<dbReference type="Pfam" id="PF00437">
    <property type="entry name" value="T2SSE"/>
    <property type="match status" value="1"/>
</dbReference>
<dbReference type="InterPro" id="IPR006321">
    <property type="entry name" value="PilT/PilU"/>
</dbReference>
<dbReference type="SUPFAM" id="SSF52540">
    <property type="entry name" value="P-loop containing nucleoside triphosphate hydrolases"/>
    <property type="match status" value="1"/>
</dbReference>
<evidence type="ECO:0000313" key="3">
    <source>
        <dbReference type="EMBL" id="KIG12463.1"/>
    </source>
</evidence>
<name>A0A0C1ZN00_9BACT</name>
<dbReference type="InterPro" id="IPR027417">
    <property type="entry name" value="P-loop_NTPase"/>
</dbReference>
<feature type="domain" description="Bacterial type II secretion system protein E" evidence="2">
    <location>
        <begin position="196"/>
        <end position="210"/>
    </location>
</feature>
<dbReference type="GO" id="GO:0016887">
    <property type="term" value="F:ATP hydrolysis activity"/>
    <property type="evidence" value="ECO:0007669"/>
    <property type="project" value="InterPro"/>
</dbReference>
<dbReference type="PANTHER" id="PTHR30486:SF12">
    <property type="entry name" value="TYPE IV PILUS ATPASE PILU"/>
    <property type="match status" value="1"/>
</dbReference>
<dbReference type="PANTHER" id="PTHR30486">
    <property type="entry name" value="TWITCHING MOTILITY PROTEIN PILT"/>
    <property type="match status" value="1"/>
</dbReference>
<reference evidence="3 4" key="1">
    <citation type="submission" date="2014-12" db="EMBL/GenBank/DDBJ databases">
        <title>Genome assembly of Enhygromyxa salina DSM 15201.</title>
        <authorList>
            <person name="Sharma G."/>
            <person name="Subramanian S."/>
        </authorList>
    </citation>
    <scope>NUCLEOTIDE SEQUENCE [LARGE SCALE GENOMIC DNA]</scope>
    <source>
        <strain evidence="3 4">DSM 15201</strain>
    </source>
</reference>
<dbReference type="Proteomes" id="UP000031599">
    <property type="component" value="Unassembled WGS sequence"/>
</dbReference>
<proteinExistence type="inferred from homology"/>
<dbReference type="Gene3D" id="3.30.450.90">
    <property type="match status" value="1"/>
</dbReference>
<comment type="caution">
    <text evidence="3">The sequence shown here is derived from an EMBL/GenBank/DDBJ whole genome shotgun (WGS) entry which is preliminary data.</text>
</comment>
<dbReference type="RefSeq" id="WP_052557703.1">
    <property type="nucleotide sequence ID" value="NZ_JMCC02000130.1"/>
</dbReference>
<dbReference type="InterPro" id="IPR050921">
    <property type="entry name" value="T4SS_GSP_E_ATPase"/>
</dbReference>
<accession>A0A0C1ZN00</accession>
<dbReference type="Gene3D" id="3.40.50.300">
    <property type="entry name" value="P-loop containing nucleotide triphosphate hydrolases"/>
    <property type="match status" value="1"/>
</dbReference>
<dbReference type="AlphaFoldDB" id="A0A0C1ZN00"/>
<evidence type="ECO:0000256" key="1">
    <source>
        <dbReference type="ARBA" id="ARBA00006611"/>
    </source>
</evidence>
<comment type="similarity">
    <text evidence="1">Belongs to the GSP E family.</text>
</comment>